<dbReference type="Proteomes" id="UP001519460">
    <property type="component" value="Unassembled WGS sequence"/>
</dbReference>
<evidence type="ECO:0008006" key="5">
    <source>
        <dbReference type="Google" id="ProtNLM"/>
    </source>
</evidence>
<protein>
    <recommendedName>
        <fullName evidence="5">CCR4-NOT transcription complex subunit 6-like</fullName>
    </recommendedName>
</protein>
<dbReference type="InterPro" id="IPR003591">
    <property type="entry name" value="Leu-rich_rpt_typical-subtyp"/>
</dbReference>
<dbReference type="PRINTS" id="PR00019">
    <property type="entry name" value="LEURICHRPT"/>
</dbReference>
<sequence length="240" mass="26994">MPKEKYEPPNPRRVHTIMSAADVAAGKRSSWYELEISGTVRNLCPQLWAFQHITSLYLNDNSLGRLPPEICHLVNLTYLDLSSNKLRSLPSELGDLHTLRELLLSYNYLRSLPFELGRLFQLQNLALKGNPLSPDLLSIYQEPNGSQKLLSYMLDNLTGITVWMGLHSHSTNSVPADIVDGAEPDDCKSSCSMQTTESAVVLRYWLTCVLKVLSIIRQSGLLACRADGKKMSSMRLRMSR</sequence>
<dbReference type="InterPro" id="IPR001611">
    <property type="entry name" value="Leu-rich_rpt"/>
</dbReference>
<evidence type="ECO:0000313" key="3">
    <source>
        <dbReference type="EMBL" id="KAK7502509.1"/>
    </source>
</evidence>
<dbReference type="InterPro" id="IPR032675">
    <property type="entry name" value="LRR_dom_sf"/>
</dbReference>
<reference evidence="3 4" key="1">
    <citation type="journal article" date="2023" name="Sci. Data">
        <title>Genome assembly of the Korean intertidal mud-creeper Batillaria attramentaria.</title>
        <authorList>
            <person name="Patra A.K."/>
            <person name="Ho P.T."/>
            <person name="Jun S."/>
            <person name="Lee S.J."/>
            <person name="Kim Y."/>
            <person name="Won Y.J."/>
        </authorList>
    </citation>
    <scope>NUCLEOTIDE SEQUENCE [LARGE SCALE GENOMIC DNA]</scope>
    <source>
        <strain evidence="3">Wonlab-2016</strain>
    </source>
</reference>
<name>A0ABD0LU27_9CAEN</name>
<accession>A0ABD0LU27</accession>
<dbReference type="PANTHER" id="PTHR48051:SF54">
    <property type="entry name" value="LEUCINE-RICH REPEAT-CONTAINING PROTEIN"/>
    <property type="match status" value="1"/>
</dbReference>
<comment type="caution">
    <text evidence="3">The sequence shown here is derived from an EMBL/GenBank/DDBJ whole genome shotgun (WGS) entry which is preliminary data.</text>
</comment>
<keyword evidence="4" id="KW-1185">Reference proteome</keyword>
<dbReference type="SUPFAM" id="SSF52058">
    <property type="entry name" value="L domain-like"/>
    <property type="match status" value="1"/>
</dbReference>
<dbReference type="Pfam" id="PF13855">
    <property type="entry name" value="LRR_8"/>
    <property type="match status" value="1"/>
</dbReference>
<evidence type="ECO:0000256" key="2">
    <source>
        <dbReference type="ARBA" id="ARBA00022737"/>
    </source>
</evidence>
<dbReference type="InterPro" id="IPR050216">
    <property type="entry name" value="LRR_domain-containing"/>
</dbReference>
<dbReference type="AlphaFoldDB" id="A0ABD0LU27"/>
<gene>
    <name evidence="3" type="ORF">BaRGS_00006462</name>
</gene>
<keyword evidence="2" id="KW-0677">Repeat</keyword>
<organism evidence="3 4">
    <name type="scientific">Batillaria attramentaria</name>
    <dbReference type="NCBI Taxonomy" id="370345"/>
    <lineage>
        <taxon>Eukaryota</taxon>
        <taxon>Metazoa</taxon>
        <taxon>Spiralia</taxon>
        <taxon>Lophotrochozoa</taxon>
        <taxon>Mollusca</taxon>
        <taxon>Gastropoda</taxon>
        <taxon>Caenogastropoda</taxon>
        <taxon>Sorbeoconcha</taxon>
        <taxon>Cerithioidea</taxon>
        <taxon>Batillariidae</taxon>
        <taxon>Batillaria</taxon>
    </lineage>
</organism>
<dbReference type="Gene3D" id="3.80.10.10">
    <property type="entry name" value="Ribonuclease Inhibitor"/>
    <property type="match status" value="1"/>
</dbReference>
<dbReference type="PROSITE" id="PS51450">
    <property type="entry name" value="LRR"/>
    <property type="match status" value="1"/>
</dbReference>
<dbReference type="PANTHER" id="PTHR48051">
    <property type="match status" value="1"/>
</dbReference>
<evidence type="ECO:0000313" key="4">
    <source>
        <dbReference type="Proteomes" id="UP001519460"/>
    </source>
</evidence>
<dbReference type="SMART" id="SM00369">
    <property type="entry name" value="LRR_TYP"/>
    <property type="match status" value="3"/>
</dbReference>
<dbReference type="EMBL" id="JACVVK020000026">
    <property type="protein sequence ID" value="KAK7502509.1"/>
    <property type="molecule type" value="Genomic_DNA"/>
</dbReference>
<proteinExistence type="predicted"/>
<keyword evidence="1" id="KW-0433">Leucine-rich repeat</keyword>
<evidence type="ECO:0000256" key="1">
    <source>
        <dbReference type="ARBA" id="ARBA00022614"/>
    </source>
</evidence>